<sequence length="108" mass="11314">MVRPRFPRNRRGEPVDPVPFLVSVGLAFMLVFSIAPIYGLAYGFSLSTSLSAAAVAFVVLAVVAYAQLVRGAPAVDAGPLPVGPRFERLLYAAVGFGVVLAALTVPLL</sequence>
<protein>
    <recommendedName>
        <fullName evidence="4">Cox cluster protein</fullName>
    </recommendedName>
</protein>
<feature type="transmembrane region" description="Helical" evidence="1">
    <location>
        <begin position="89"/>
        <end position="107"/>
    </location>
</feature>
<keyword evidence="1" id="KW-1133">Transmembrane helix</keyword>
<keyword evidence="3" id="KW-1185">Reference proteome</keyword>
<gene>
    <name evidence="2" type="ORF">ACFPJA_06710</name>
</gene>
<dbReference type="RefSeq" id="WP_122105499.1">
    <property type="nucleotide sequence ID" value="NZ_JBHSKV010000008.1"/>
</dbReference>
<evidence type="ECO:0000313" key="3">
    <source>
        <dbReference type="Proteomes" id="UP001596145"/>
    </source>
</evidence>
<proteinExistence type="predicted"/>
<evidence type="ECO:0000256" key="1">
    <source>
        <dbReference type="SAM" id="Phobius"/>
    </source>
</evidence>
<organism evidence="2 3">
    <name type="scientific">Halorubrum glutamatedens</name>
    <dbReference type="NCBI Taxonomy" id="2707018"/>
    <lineage>
        <taxon>Archaea</taxon>
        <taxon>Methanobacteriati</taxon>
        <taxon>Methanobacteriota</taxon>
        <taxon>Stenosarchaea group</taxon>
        <taxon>Halobacteria</taxon>
        <taxon>Halobacteriales</taxon>
        <taxon>Haloferacaceae</taxon>
        <taxon>Halorubrum</taxon>
    </lineage>
</organism>
<name>A0ABD5QQF8_9EURY</name>
<keyword evidence="1" id="KW-0472">Membrane</keyword>
<reference evidence="2 3" key="1">
    <citation type="journal article" date="2019" name="Int. J. Syst. Evol. Microbiol.">
        <title>The Global Catalogue of Microorganisms (GCM) 10K type strain sequencing project: providing services to taxonomists for standard genome sequencing and annotation.</title>
        <authorList>
            <consortium name="The Broad Institute Genomics Platform"/>
            <consortium name="The Broad Institute Genome Sequencing Center for Infectious Disease"/>
            <person name="Wu L."/>
            <person name="Ma J."/>
        </authorList>
    </citation>
    <scope>NUCLEOTIDE SEQUENCE [LARGE SCALE GENOMIC DNA]</scope>
    <source>
        <strain evidence="2 3">CGMCC 1.16026</strain>
    </source>
</reference>
<accession>A0ABD5QQF8</accession>
<dbReference type="AlphaFoldDB" id="A0ABD5QQF8"/>
<feature type="transmembrane region" description="Helical" evidence="1">
    <location>
        <begin position="50"/>
        <end position="68"/>
    </location>
</feature>
<feature type="transmembrane region" description="Helical" evidence="1">
    <location>
        <begin position="20"/>
        <end position="44"/>
    </location>
</feature>
<dbReference type="Proteomes" id="UP001596145">
    <property type="component" value="Unassembled WGS sequence"/>
</dbReference>
<comment type="caution">
    <text evidence="2">The sequence shown here is derived from an EMBL/GenBank/DDBJ whole genome shotgun (WGS) entry which is preliminary data.</text>
</comment>
<keyword evidence="1" id="KW-0812">Transmembrane</keyword>
<dbReference type="EMBL" id="JBHSKV010000008">
    <property type="protein sequence ID" value="MFC5134409.1"/>
    <property type="molecule type" value="Genomic_DNA"/>
</dbReference>
<evidence type="ECO:0008006" key="4">
    <source>
        <dbReference type="Google" id="ProtNLM"/>
    </source>
</evidence>
<evidence type="ECO:0000313" key="2">
    <source>
        <dbReference type="EMBL" id="MFC5134409.1"/>
    </source>
</evidence>